<dbReference type="PATRIC" id="fig|880157.4.peg.1237"/>
<evidence type="ECO:0000313" key="1">
    <source>
        <dbReference type="EMBL" id="KMJ46001.1"/>
    </source>
</evidence>
<proteinExistence type="predicted"/>
<evidence type="ECO:0000313" key="2">
    <source>
        <dbReference type="Proteomes" id="UP000036277"/>
    </source>
</evidence>
<accession>A0A0J5FUS1</accession>
<dbReference type="Proteomes" id="UP000036277">
    <property type="component" value="Unassembled WGS sequence"/>
</dbReference>
<sequence>MIWVSAQEVEYQLYPQSGKLQPILIVPPAGAITHIGLIGPEPWLSFHRLVAVIYCLGFEPQPINNEQIQHHRYIEKSPKTASQ</sequence>
<keyword evidence="2" id="KW-1185">Reference proteome</keyword>
<comment type="caution">
    <text evidence="1">The sequence shown here is derived from an EMBL/GenBank/DDBJ whole genome shotgun (WGS) entry which is preliminary data.</text>
</comment>
<name>A0A0J5FUS1_9GAMM</name>
<dbReference type="EMBL" id="LFCV01000031">
    <property type="protein sequence ID" value="KMJ46001.1"/>
    <property type="molecule type" value="Genomic_DNA"/>
</dbReference>
<dbReference type="AlphaFoldDB" id="A0A0J5FUS1"/>
<gene>
    <name evidence="1" type="ORF">AB204_05905</name>
</gene>
<organism evidence="1 2">
    <name type="scientific">Xenorhabdus khoisanae</name>
    <dbReference type="NCBI Taxonomy" id="880157"/>
    <lineage>
        <taxon>Bacteria</taxon>
        <taxon>Pseudomonadati</taxon>
        <taxon>Pseudomonadota</taxon>
        <taxon>Gammaproteobacteria</taxon>
        <taxon>Enterobacterales</taxon>
        <taxon>Morganellaceae</taxon>
        <taxon>Xenorhabdus</taxon>
    </lineage>
</organism>
<reference evidence="1 2" key="1">
    <citation type="submission" date="2015-06" db="EMBL/GenBank/DDBJ databases">
        <title>Draft Whole-Genome Sequence of the Entomopathogenic Bacterium Xenorhabdus khoisanae.</title>
        <authorList>
            <person name="Naidoo S."/>
            <person name="Featherston J."/>
            <person name="Gray V.M."/>
        </authorList>
    </citation>
    <scope>NUCLEOTIDE SEQUENCE [LARGE SCALE GENOMIC DNA]</scope>
    <source>
        <strain evidence="1 2">MCB</strain>
    </source>
</reference>
<protein>
    <submittedName>
        <fullName evidence="1">Uncharacterized protein</fullName>
    </submittedName>
</protein>